<evidence type="ECO:0000259" key="6">
    <source>
        <dbReference type="Pfam" id="PF12698"/>
    </source>
</evidence>
<evidence type="ECO:0000256" key="2">
    <source>
        <dbReference type="ARBA" id="ARBA00022692"/>
    </source>
</evidence>
<evidence type="ECO:0000313" key="7">
    <source>
        <dbReference type="EMBL" id="RSZ63169.1"/>
    </source>
</evidence>
<feature type="domain" description="ABC-2 type transporter transmembrane" evidence="6">
    <location>
        <begin position="48"/>
        <end position="388"/>
    </location>
</feature>
<dbReference type="PANTHER" id="PTHR43077:SF5">
    <property type="entry name" value="PHAGE INFECTION PROTEIN"/>
    <property type="match status" value="1"/>
</dbReference>
<feature type="transmembrane region" description="Helical" evidence="5">
    <location>
        <begin position="313"/>
        <end position="334"/>
    </location>
</feature>
<evidence type="ECO:0000256" key="3">
    <source>
        <dbReference type="ARBA" id="ARBA00022989"/>
    </source>
</evidence>
<evidence type="ECO:0000256" key="4">
    <source>
        <dbReference type="ARBA" id="ARBA00023136"/>
    </source>
</evidence>
<comment type="subcellular location">
    <subcellularLocation>
        <location evidence="1">Membrane</location>
        <topology evidence="1">Multi-pass membrane protein</topology>
    </subcellularLocation>
</comment>
<evidence type="ECO:0000256" key="5">
    <source>
        <dbReference type="SAM" id="Phobius"/>
    </source>
</evidence>
<gene>
    <name evidence="7" type="ORF">EAH68_08275</name>
</gene>
<feature type="transmembrane region" description="Helical" evidence="5">
    <location>
        <begin position="368"/>
        <end position="392"/>
    </location>
</feature>
<name>A0A430HXZ6_9CORY</name>
<feature type="transmembrane region" description="Helical" evidence="5">
    <location>
        <begin position="52"/>
        <end position="70"/>
    </location>
</feature>
<dbReference type="GO" id="GO:0016020">
    <property type="term" value="C:membrane"/>
    <property type="evidence" value="ECO:0007669"/>
    <property type="project" value="UniProtKB-SubCell"/>
</dbReference>
<reference evidence="7 8" key="1">
    <citation type="submission" date="2018-12" db="EMBL/GenBank/DDBJ databases">
        <title>YIM 101343 draft genome.</title>
        <authorList>
            <person name="Chen X."/>
        </authorList>
    </citation>
    <scope>NUCLEOTIDE SEQUENCE [LARGE SCALE GENOMIC DNA]</scope>
    <source>
        <strain evidence="7 8">YIM 101343</strain>
    </source>
</reference>
<dbReference type="OrthoDB" id="4571363at2"/>
<organism evidence="7 8">
    <name type="scientific">Corynebacterium hylobatis</name>
    <dbReference type="NCBI Taxonomy" id="1859290"/>
    <lineage>
        <taxon>Bacteria</taxon>
        <taxon>Bacillati</taxon>
        <taxon>Actinomycetota</taxon>
        <taxon>Actinomycetes</taxon>
        <taxon>Mycobacteriales</taxon>
        <taxon>Corynebacteriaceae</taxon>
        <taxon>Corynebacterium</taxon>
    </lineage>
</organism>
<keyword evidence="8" id="KW-1185">Reference proteome</keyword>
<keyword evidence="2 5" id="KW-0812">Transmembrane</keyword>
<evidence type="ECO:0000313" key="8">
    <source>
        <dbReference type="Proteomes" id="UP000274907"/>
    </source>
</evidence>
<keyword evidence="4 5" id="KW-0472">Membrane</keyword>
<dbReference type="InterPro" id="IPR013525">
    <property type="entry name" value="ABC2_TM"/>
</dbReference>
<keyword evidence="3 5" id="KW-1133">Transmembrane helix</keyword>
<dbReference type="InterPro" id="IPR051328">
    <property type="entry name" value="T7SS_ABC-Transporter"/>
</dbReference>
<evidence type="ECO:0000256" key="1">
    <source>
        <dbReference type="ARBA" id="ARBA00004141"/>
    </source>
</evidence>
<comment type="caution">
    <text evidence="7">The sequence shown here is derived from an EMBL/GenBank/DDBJ whole genome shotgun (WGS) entry which is preliminary data.</text>
</comment>
<dbReference type="GO" id="GO:0140359">
    <property type="term" value="F:ABC-type transporter activity"/>
    <property type="evidence" value="ECO:0007669"/>
    <property type="project" value="InterPro"/>
</dbReference>
<dbReference type="Pfam" id="PF12698">
    <property type="entry name" value="ABC2_membrane_3"/>
    <property type="match status" value="1"/>
</dbReference>
<dbReference type="Proteomes" id="UP000274907">
    <property type="component" value="Unassembled WGS sequence"/>
</dbReference>
<feature type="transmembrane region" description="Helical" evidence="5">
    <location>
        <begin position="284"/>
        <end position="306"/>
    </location>
</feature>
<dbReference type="EMBL" id="RXHJ01000008">
    <property type="protein sequence ID" value="RSZ63169.1"/>
    <property type="molecule type" value="Genomic_DNA"/>
</dbReference>
<sequence length="401" mass="42436">MTMGLLGQDTLRFLFLKHTLSPCTIRSVSYSKEFPVTDPTHRAGWGRWFRPFIVVLVALAAGVLLVAPMVTMEPRELPIAVVDLDAGFETPQGTLAAGEQVVGTVTASGADGMLAWQSLDSQETLDEALENNDIYAALVVPSDFSESQVMARQGAGEVSPLTLIVNEGKHPMVSAQLSGSIDELTAGIDVPVEVEAYNEIPASLGLSATVLPMLFMILVYLASYVGGIVIRSTFPLYAGETAQTQTPSKGRGAATQLGLAVLTATIVGTVSAGVLSAFAPDLDFSFTGAAVFLAIASFALMTLVIGSINWLGMAGMIVPVAVLLLGLGTANLPYEFLPSFWQDWVYPWNPLRFLAEGSRALMFQSAGWWNPATLGLIVTGVVGVALVGTSVLKPAKKEVNR</sequence>
<proteinExistence type="predicted"/>
<protein>
    <recommendedName>
        <fullName evidence="6">ABC-2 type transporter transmembrane domain-containing protein</fullName>
    </recommendedName>
</protein>
<dbReference type="Gene3D" id="3.40.1710.10">
    <property type="entry name" value="abc type-2 transporter like domain"/>
    <property type="match status" value="1"/>
</dbReference>
<dbReference type="AlphaFoldDB" id="A0A430HXZ6"/>
<dbReference type="PANTHER" id="PTHR43077">
    <property type="entry name" value="TRANSPORT PERMEASE YVFS-RELATED"/>
    <property type="match status" value="1"/>
</dbReference>
<feature type="transmembrane region" description="Helical" evidence="5">
    <location>
        <begin position="257"/>
        <end position="278"/>
    </location>
</feature>
<feature type="transmembrane region" description="Helical" evidence="5">
    <location>
        <begin position="213"/>
        <end position="237"/>
    </location>
</feature>
<accession>A0A430HXZ6</accession>